<keyword evidence="3" id="KW-1185">Reference proteome</keyword>
<feature type="compositionally biased region" description="Basic residues" evidence="1">
    <location>
        <begin position="102"/>
        <end position="112"/>
    </location>
</feature>
<dbReference type="OrthoDB" id="2441193at2759"/>
<name>A0A9P6LWX5_MORAP</name>
<protein>
    <submittedName>
        <fullName evidence="2">Uncharacterized protein</fullName>
    </submittedName>
</protein>
<organism evidence="2 3">
    <name type="scientific">Mortierella alpina</name>
    <name type="common">Oleaginous fungus</name>
    <name type="synonym">Mortierella renispora</name>
    <dbReference type="NCBI Taxonomy" id="64518"/>
    <lineage>
        <taxon>Eukaryota</taxon>
        <taxon>Fungi</taxon>
        <taxon>Fungi incertae sedis</taxon>
        <taxon>Mucoromycota</taxon>
        <taxon>Mortierellomycotina</taxon>
        <taxon>Mortierellomycetes</taxon>
        <taxon>Mortierellales</taxon>
        <taxon>Mortierellaceae</taxon>
        <taxon>Mortierella</taxon>
    </lineage>
</organism>
<feature type="region of interest" description="Disordered" evidence="1">
    <location>
        <begin position="95"/>
        <end position="148"/>
    </location>
</feature>
<feature type="compositionally biased region" description="Low complexity" evidence="1">
    <location>
        <begin position="120"/>
        <end position="143"/>
    </location>
</feature>
<comment type="caution">
    <text evidence="2">The sequence shown here is derived from an EMBL/GenBank/DDBJ whole genome shotgun (WGS) entry which is preliminary data.</text>
</comment>
<reference evidence="2" key="1">
    <citation type="journal article" date="2020" name="Fungal Divers.">
        <title>Resolving the Mortierellaceae phylogeny through synthesis of multi-gene phylogenetics and phylogenomics.</title>
        <authorList>
            <person name="Vandepol N."/>
            <person name="Liber J."/>
            <person name="Desiro A."/>
            <person name="Na H."/>
            <person name="Kennedy M."/>
            <person name="Barry K."/>
            <person name="Grigoriev I.V."/>
            <person name="Miller A.N."/>
            <person name="O'Donnell K."/>
            <person name="Stajich J.E."/>
            <person name="Bonito G."/>
        </authorList>
    </citation>
    <scope>NUCLEOTIDE SEQUENCE</scope>
    <source>
        <strain evidence="2">CK1249</strain>
    </source>
</reference>
<gene>
    <name evidence="2" type="ORF">BGZ70_002797</name>
</gene>
<dbReference type="Proteomes" id="UP000738359">
    <property type="component" value="Unassembled WGS sequence"/>
</dbReference>
<accession>A0A9P6LWX5</accession>
<evidence type="ECO:0000313" key="3">
    <source>
        <dbReference type="Proteomes" id="UP000738359"/>
    </source>
</evidence>
<sequence length="481" mass="53269">MAVEIFGSTPTAVQKSACTFAAEWTRATSTAVSPRAFVDYVKGQLPTARNVDLVRTWTSLRAHISEHGEESLKEAFKNAAPLTLDEVTRFGSAANGAERLPEHKKSKTKRAPKQQALEMPLLASSSSPPSSDRSSQGSSSLSSRACEGIKQQEESSLHSFVIDNSKTVVQLFASKDKEEVAQILEKRSAEEQDAEDERAFMATYLSTPKATGCALGRGWLGSTDEATALDEDQREWLFKAIHDIYTVYKCCAFQLPLEEKESWYMTALWSFLLSFFNQNKSLIYRPGESVSKASALRKNASRTLETRRSHGHKIDGLILSRMTLLEFGGIEAARTNDGSQSTKALKDTRKLAKLLKDMHDCIISKTDDPSALHELGTYGVQISRTKMTIYRLRKVPVDGPHYQLVDLGSYMFPLMWDERGLAAVAITRLLAALVALKKAMEAMETKIAMWTVPGVRFEHEVLVETLSSPPRSSDANESSNS</sequence>
<proteinExistence type="predicted"/>
<dbReference type="EMBL" id="JAAAHY010001700">
    <property type="protein sequence ID" value="KAF9947254.1"/>
    <property type="molecule type" value="Genomic_DNA"/>
</dbReference>
<dbReference type="AlphaFoldDB" id="A0A9P6LWX5"/>
<evidence type="ECO:0000313" key="2">
    <source>
        <dbReference type="EMBL" id="KAF9947254.1"/>
    </source>
</evidence>
<evidence type="ECO:0000256" key="1">
    <source>
        <dbReference type="SAM" id="MobiDB-lite"/>
    </source>
</evidence>